<keyword evidence="3" id="KW-1185">Reference proteome</keyword>
<proteinExistence type="predicted"/>
<sequence length="135" mass="16265">MIKLTVFFDDPFWVGVFERLEEDKLEICRVVFGQEPKDNEIYEFILKNFYKLQFSNSISVDVKAETKVNPKRMQRKIRRALQEKGIGTKAQQALKLDCETRKIERKVLSKEKREREEEIKFQKKQEKKKQKKKGH</sequence>
<feature type="region of interest" description="Disordered" evidence="1">
    <location>
        <begin position="110"/>
        <end position="135"/>
    </location>
</feature>
<feature type="compositionally biased region" description="Basic and acidic residues" evidence="1">
    <location>
        <begin position="110"/>
        <end position="124"/>
    </location>
</feature>
<evidence type="ECO:0000313" key="2">
    <source>
        <dbReference type="EMBL" id="MBI6872093.1"/>
    </source>
</evidence>
<organism evidence="2 3">
    <name type="scientific">Clostridium aciditolerans</name>
    <dbReference type="NCBI Taxonomy" id="339861"/>
    <lineage>
        <taxon>Bacteria</taxon>
        <taxon>Bacillati</taxon>
        <taxon>Bacillota</taxon>
        <taxon>Clostridia</taxon>
        <taxon>Eubacteriales</taxon>
        <taxon>Clostridiaceae</taxon>
        <taxon>Clostridium</taxon>
    </lineage>
</organism>
<accession>A0A934HWI5</accession>
<reference evidence="2" key="1">
    <citation type="submission" date="2020-12" db="EMBL/GenBank/DDBJ databases">
        <title>Clostridium thailandense sp. nov., a novel acetogenic bacterium isolated from peat land soil in Thailand.</title>
        <authorList>
            <person name="Chaikitkaew S."/>
            <person name="Birkeland N.K."/>
        </authorList>
    </citation>
    <scope>NUCLEOTIDE SEQUENCE</scope>
    <source>
        <strain evidence="2">DSM 17425</strain>
    </source>
</reference>
<dbReference type="Pfam" id="PF11208">
    <property type="entry name" value="DUF2992"/>
    <property type="match status" value="1"/>
</dbReference>
<comment type="caution">
    <text evidence="2">The sequence shown here is derived from an EMBL/GenBank/DDBJ whole genome shotgun (WGS) entry which is preliminary data.</text>
</comment>
<evidence type="ECO:0000256" key="1">
    <source>
        <dbReference type="SAM" id="MobiDB-lite"/>
    </source>
</evidence>
<name>A0A934HWI5_9CLOT</name>
<dbReference type="EMBL" id="JAEEGB010000005">
    <property type="protein sequence ID" value="MBI6872093.1"/>
    <property type="molecule type" value="Genomic_DNA"/>
</dbReference>
<dbReference type="RefSeq" id="WP_211141545.1">
    <property type="nucleotide sequence ID" value="NZ_JAEEGB010000005.1"/>
</dbReference>
<evidence type="ECO:0000313" key="3">
    <source>
        <dbReference type="Proteomes" id="UP000622687"/>
    </source>
</evidence>
<gene>
    <name evidence="2" type="ORF">I6U51_05140</name>
</gene>
<dbReference type="AlphaFoldDB" id="A0A934HWI5"/>
<dbReference type="PIRSF" id="PIRSF021328">
    <property type="entry name" value="UCP021328"/>
    <property type="match status" value="1"/>
</dbReference>
<dbReference type="Proteomes" id="UP000622687">
    <property type="component" value="Unassembled WGS sequence"/>
</dbReference>
<protein>
    <submittedName>
        <fullName evidence="2">YjdF family protein</fullName>
    </submittedName>
</protein>
<dbReference type="InterPro" id="IPR016787">
    <property type="entry name" value="UCP021328"/>
</dbReference>
<feature type="compositionally biased region" description="Basic residues" evidence="1">
    <location>
        <begin position="125"/>
        <end position="135"/>
    </location>
</feature>